<evidence type="ECO:0000313" key="2">
    <source>
        <dbReference type="Proteomes" id="UP000440694"/>
    </source>
</evidence>
<dbReference type="RefSeq" id="WP_154738802.1">
    <property type="nucleotide sequence ID" value="NZ_WMBQ01000001.1"/>
</dbReference>
<name>A0A6I3KIZ0_9HYPH</name>
<keyword evidence="2" id="KW-1185">Reference proteome</keyword>
<protein>
    <submittedName>
        <fullName evidence="1">Uncharacterized protein</fullName>
    </submittedName>
</protein>
<sequence>MAKAIANTQRLEPRRIAFQNGEIFLDASSAFARLCPRYASAQMAAHRFELG</sequence>
<proteinExistence type="predicted"/>
<organism evidence="1 2">
    <name type="scientific">Hyphomicrobium album</name>
    <dbReference type="NCBI Taxonomy" id="2665159"/>
    <lineage>
        <taxon>Bacteria</taxon>
        <taxon>Pseudomonadati</taxon>
        <taxon>Pseudomonadota</taxon>
        <taxon>Alphaproteobacteria</taxon>
        <taxon>Hyphomicrobiales</taxon>
        <taxon>Hyphomicrobiaceae</taxon>
        <taxon>Hyphomicrobium</taxon>
    </lineage>
</organism>
<gene>
    <name evidence="1" type="ORF">GIW81_08485</name>
</gene>
<dbReference type="Proteomes" id="UP000440694">
    <property type="component" value="Unassembled WGS sequence"/>
</dbReference>
<dbReference type="EMBL" id="WMBQ01000001">
    <property type="protein sequence ID" value="MTD94369.1"/>
    <property type="molecule type" value="Genomic_DNA"/>
</dbReference>
<accession>A0A6I3KIZ0</accession>
<comment type="caution">
    <text evidence="1">The sequence shown here is derived from an EMBL/GenBank/DDBJ whole genome shotgun (WGS) entry which is preliminary data.</text>
</comment>
<evidence type="ECO:0000313" key="1">
    <source>
        <dbReference type="EMBL" id="MTD94369.1"/>
    </source>
</evidence>
<reference evidence="1 2" key="1">
    <citation type="submission" date="2019-11" db="EMBL/GenBank/DDBJ databases">
        <title>Identification of a novel strain.</title>
        <authorList>
            <person name="Xu Q."/>
            <person name="Wang G."/>
        </authorList>
    </citation>
    <scope>NUCLEOTIDE SEQUENCE [LARGE SCALE GENOMIC DNA]</scope>
    <source>
        <strain evidence="2">xq</strain>
    </source>
</reference>
<dbReference type="AlphaFoldDB" id="A0A6I3KIZ0"/>